<dbReference type="InterPro" id="IPR001254">
    <property type="entry name" value="Trypsin_dom"/>
</dbReference>
<organism evidence="5 6">
    <name type="scientific">Drosophila kikkawai</name>
    <name type="common">Fruit fly</name>
    <dbReference type="NCBI Taxonomy" id="30033"/>
    <lineage>
        <taxon>Eukaryota</taxon>
        <taxon>Metazoa</taxon>
        <taxon>Ecdysozoa</taxon>
        <taxon>Arthropoda</taxon>
        <taxon>Hexapoda</taxon>
        <taxon>Insecta</taxon>
        <taxon>Pterygota</taxon>
        <taxon>Neoptera</taxon>
        <taxon>Endopterygota</taxon>
        <taxon>Diptera</taxon>
        <taxon>Brachycera</taxon>
        <taxon>Muscomorpha</taxon>
        <taxon>Ephydroidea</taxon>
        <taxon>Drosophilidae</taxon>
        <taxon>Drosophila</taxon>
        <taxon>Sophophora</taxon>
    </lineage>
</organism>
<keyword evidence="3" id="KW-0732">Signal</keyword>
<dbReference type="Pfam" id="PF00089">
    <property type="entry name" value="Trypsin"/>
    <property type="match status" value="1"/>
</dbReference>
<dbReference type="Gene3D" id="2.40.10.10">
    <property type="entry name" value="Trypsin-like serine proteases"/>
    <property type="match status" value="2"/>
</dbReference>
<dbReference type="GeneID" id="108073652"/>
<protein>
    <submittedName>
        <fullName evidence="6">Phenoloxidase-activating factor 2-like</fullName>
    </submittedName>
</protein>
<gene>
    <name evidence="6" type="primary">LOC108073652</name>
</gene>
<dbReference type="InterPro" id="IPR043504">
    <property type="entry name" value="Peptidase_S1_PA_chymotrypsin"/>
</dbReference>
<dbReference type="GO" id="GO:0004252">
    <property type="term" value="F:serine-type endopeptidase activity"/>
    <property type="evidence" value="ECO:0007669"/>
    <property type="project" value="InterPro"/>
</dbReference>
<sequence length="279" mass="31098">MLQFRGLVLILCLVLASSCVQAGDFGIVPDDRTSKSPWLVSVKESCGSSIGGGSLISKFVVLTSWVVIAYRNASELVVRIENSPSLMEVRVRSVVRHPNFNVTTGVNNLGLLILKKSIEFNNKIAPINLAARSSMRILDLSSCFAESSYKKTLPLPVVQTATCEQELRRWLVFSFPLDDSLLCAGGRIGIWESGYPLVCPLASEPSRFQQVGIINWHRNSGDNSTFDVYTNVVRLSGWIFRKVIQHSYVEDPEGNEEEIKCPDGEIADFFYFGRRERAN</sequence>
<evidence type="ECO:0000256" key="3">
    <source>
        <dbReference type="SAM" id="SignalP"/>
    </source>
</evidence>
<feature type="chain" id="PRO_5028469654" evidence="3">
    <location>
        <begin position="23"/>
        <end position="279"/>
    </location>
</feature>
<feature type="domain" description="Peptidase S1" evidence="4">
    <location>
        <begin position="20"/>
        <end position="244"/>
    </location>
</feature>
<evidence type="ECO:0000256" key="1">
    <source>
        <dbReference type="ARBA" id="ARBA00023157"/>
    </source>
</evidence>
<name>A0A6P4HX19_DROKI</name>
<dbReference type="InterPro" id="IPR051487">
    <property type="entry name" value="Ser/Thr_Proteases_Immune/Dev"/>
</dbReference>
<dbReference type="PROSITE" id="PS50240">
    <property type="entry name" value="TRYPSIN_DOM"/>
    <property type="match status" value="1"/>
</dbReference>
<evidence type="ECO:0000313" key="5">
    <source>
        <dbReference type="Proteomes" id="UP001652661"/>
    </source>
</evidence>
<evidence type="ECO:0000313" key="6">
    <source>
        <dbReference type="RefSeq" id="XP_017020867.1"/>
    </source>
</evidence>
<accession>A0A6P4HX19</accession>
<evidence type="ECO:0000256" key="2">
    <source>
        <dbReference type="ARBA" id="ARBA00024195"/>
    </source>
</evidence>
<keyword evidence="1" id="KW-1015">Disulfide bond</keyword>
<proteinExistence type="inferred from homology"/>
<dbReference type="PROSITE" id="PS51257">
    <property type="entry name" value="PROKAR_LIPOPROTEIN"/>
    <property type="match status" value="1"/>
</dbReference>
<feature type="signal peptide" evidence="3">
    <location>
        <begin position="1"/>
        <end position="22"/>
    </location>
</feature>
<dbReference type="GO" id="GO:0006508">
    <property type="term" value="P:proteolysis"/>
    <property type="evidence" value="ECO:0007669"/>
    <property type="project" value="InterPro"/>
</dbReference>
<evidence type="ECO:0000259" key="4">
    <source>
        <dbReference type="PROSITE" id="PS50240"/>
    </source>
</evidence>
<dbReference type="RefSeq" id="XP_017020867.1">
    <property type="nucleotide sequence ID" value="XM_017165378.1"/>
</dbReference>
<dbReference type="AlphaFoldDB" id="A0A6P4HX19"/>
<comment type="similarity">
    <text evidence="2">Belongs to the peptidase S1 family. CLIP subfamily.</text>
</comment>
<keyword evidence="5" id="KW-1185">Reference proteome</keyword>
<dbReference type="SUPFAM" id="SSF50494">
    <property type="entry name" value="Trypsin-like serine proteases"/>
    <property type="match status" value="1"/>
</dbReference>
<reference evidence="6" key="1">
    <citation type="submission" date="2025-08" db="UniProtKB">
        <authorList>
            <consortium name="RefSeq"/>
        </authorList>
    </citation>
    <scope>IDENTIFICATION</scope>
    <source>
        <strain evidence="6">14028-0561.14</strain>
        <tissue evidence="6">Whole fly</tissue>
    </source>
</reference>
<dbReference type="SMART" id="SM00020">
    <property type="entry name" value="Tryp_SPc"/>
    <property type="match status" value="1"/>
</dbReference>
<dbReference type="OrthoDB" id="7726766at2759"/>
<dbReference type="PANTHER" id="PTHR24256">
    <property type="entry name" value="TRYPTASE-RELATED"/>
    <property type="match status" value="1"/>
</dbReference>
<dbReference type="Proteomes" id="UP001652661">
    <property type="component" value="Chromosome 3R"/>
</dbReference>
<dbReference type="InterPro" id="IPR009003">
    <property type="entry name" value="Peptidase_S1_PA"/>
</dbReference>